<gene>
    <name evidence="1" type="ORF">ACFFR3_48510</name>
</gene>
<accession>A0ABV5P489</accession>
<evidence type="ECO:0000313" key="2">
    <source>
        <dbReference type="Proteomes" id="UP001589568"/>
    </source>
</evidence>
<evidence type="ECO:0000313" key="1">
    <source>
        <dbReference type="EMBL" id="MFB9477389.1"/>
    </source>
</evidence>
<dbReference type="RefSeq" id="WP_345406504.1">
    <property type="nucleotide sequence ID" value="NZ_BAAAXS010000001.1"/>
</dbReference>
<evidence type="ECO:0008006" key="3">
    <source>
        <dbReference type="Google" id="ProtNLM"/>
    </source>
</evidence>
<dbReference type="Proteomes" id="UP001589568">
    <property type="component" value="Unassembled WGS sequence"/>
</dbReference>
<comment type="caution">
    <text evidence="1">The sequence shown here is derived from an EMBL/GenBank/DDBJ whole genome shotgun (WGS) entry which is preliminary data.</text>
</comment>
<reference evidence="1 2" key="1">
    <citation type="submission" date="2024-09" db="EMBL/GenBank/DDBJ databases">
        <authorList>
            <person name="Sun Q."/>
            <person name="Mori K."/>
        </authorList>
    </citation>
    <scope>NUCLEOTIDE SEQUENCE [LARGE SCALE GENOMIC DNA]</scope>
    <source>
        <strain evidence="1 2">JCM 3324</strain>
    </source>
</reference>
<dbReference type="EMBL" id="JBHMCF010000061">
    <property type="protein sequence ID" value="MFB9477389.1"/>
    <property type="molecule type" value="Genomic_DNA"/>
</dbReference>
<organism evidence="1 2">
    <name type="scientific">Nonomuraea salmonea</name>
    <dbReference type="NCBI Taxonomy" id="46181"/>
    <lineage>
        <taxon>Bacteria</taxon>
        <taxon>Bacillati</taxon>
        <taxon>Actinomycetota</taxon>
        <taxon>Actinomycetes</taxon>
        <taxon>Streptosporangiales</taxon>
        <taxon>Streptosporangiaceae</taxon>
        <taxon>Nonomuraea</taxon>
    </lineage>
</organism>
<sequence>MLLQVEEHGGHGAGATREQDQALLADVLAFLLHAAAPAGGGGATS</sequence>
<proteinExistence type="predicted"/>
<keyword evidence="2" id="KW-1185">Reference proteome</keyword>
<protein>
    <recommendedName>
        <fullName evidence="3">Peptidase S9 prolyl oligopeptidase catalytic domain-containing protein</fullName>
    </recommendedName>
</protein>
<name>A0ABV5P489_9ACTN</name>